<proteinExistence type="predicted"/>
<evidence type="ECO:0000313" key="2">
    <source>
        <dbReference type="EMBL" id="CAB1423115.1"/>
    </source>
</evidence>
<feature type="region of interest" description="Disordered" evidence="1">
    <location>
        <begin position="130"/>
        <end position="152"/>
    </location>
</feature>
<protein>
    <submittedName>
        <fullName evidence="2">Uncharacterized protein</fullName>
    </submittedName>
</protein>
<organism evidence="2 3">
    <name type="scientific">Pleuronectes platessa</name>
    <name type="common">European plaice</name>
    <dbReference type="NCBI Taxonomy" id="8262"/>
    <lineage>
        <taxon>Eukaryota</taxon>
        <taxon>Metazoa</taxon>
        <taxon>Chordata</taxon>
        <taxon>Craniata</taxon>
        <taxon>Vertebrata</taxon>
        <taxon>Euteleostomi</taxon>
        <taxon>Actinopterygii</taxon>
        <taxon>Neopterygii</taxon>
        <taxon>Teleostei</taxon>
        <taxon>Neoteleostei</taxon>
        <taxon>Acanthomorphata</taxon>
        <taxon>Carangaria</taxon>
        <taxon>Pleuronectiformes</taxon>
        <taxon>Pleuronectoidei</taxon>
        <taxon>Pleuronectidae</taxon>
        <taxon>Pleuronectes</taxon>
    </lineage>
</organism>
<evidence type="ECO:0000313" key="3">
    <source>
        <dbReference type="Proteomes" id="UP001153269"/>
    </source>
</evidence>
<evidence type="ECO:0000256" key="1">
    <source>
        <dbReference type="SAM" id="MobiDB-lite"/>
    </source>
</evidence>
<comment type="caution">
    <text evidence="2">The sequence shown here is derived from an EMBL/GenBank/DDBJ whole genome shotgun (WGS) entry which is preliminary data.</text>
</comment>
<dbReference type="AlphaFoldDB" id="A0A9N7U249"/>
<sequence>MAVKVHKVKQRVVSANFTQRGEVIWVQADRSEACPAALGFLKGGTGGGHGRIVRLWKQAYRWMCGHINGVTAFAPEQPLVIRGAWSCAEVFGGPSTLHGCAQLDTCHPQQRCLLGGKSEGRGGCKGGGNKWGGWRGQRGEREGESGEEGRGCRDKLAALPPVADTQRVGTTDTQLVCGTATASESSELQGSTVKTGW</sequence>
<reference evidence="2" key="1">
    <citation type="submission" date="2020-03" db="EMBL/GenBank/DDBJ databases">
        <authorList>
            <person name="Weist P."/>
        </authorList>
    </citation>
    <scope>NUCLEOTIDE SEQUENCE</scope>
</reference>
<dbReference type="EMBL" id="CADEAL010000635">
    <property type="protein sequence ID" value="CAB1423115.1"/>
    <property type="molecule type" value="Genomic_DNA"/>
</dbReference>
<dbReference type="Proteomes" id="UP001153269">
    <property type="component" value="Unassembled WGS sequence"/>
</dbReference>
<keyword evidence="3" id="KW-1185">Reference proteome</keyword>
<accession>A0A9N7U249</accession>
<feature type="compositionally biased region" description="Basic and acidic residues" evidence="1">
    <location>
        <begin position="137"/>
        <end position="152"/>
    </location>
</feature>
<gene>
    <name evidence="2" type="ORF">PLEPLA_LOCUS11033</name>
</gene>
<name>A0A9N7U249_PLEPL</name>